<dbReference type="EMBL" id="ML120373">
    <property type="protein sequence ID" value="RPB01418.1"/>
    <property type="molecule type" value="Genomic_DNA"/>
</dbReference>
<gene>
    <name evidence="2" type="ORF">L873DRAFT_1803630</name>
</gene>
<reference evidence="2 3" key="1">
    <citation type="journal article" date="2018" name="Nat. Ecol. Evol.">
        <title>Pezizomycetes genomes reveal the molecular basis of ectomycorrhizal truffle lifestyle.</title>
        <authorList>
            <person name="Murat C."/>
            <person name="Payen T."/>
            <person name="Noel B."/>
            <person name="Kuo A."/>
            <person name="Morin E."/>
            <person name="Chen J."/>
            <person name="Kohler A."/>
            <person name="Krizsan K."/>
            <person name="Balestrini R."/>
            <person name="Da Silva C."/>
            <person name="Montanini B."/>
            <person name="Hainaut M."/>
            <person name="Levati E."/>
            <person name="Barry K.W."/>
            <person name="Belfiori B."/>
            <person name="Cichocki N."/>
            <person name="Clum A."/>
            <person name="Dockter R.B."/>
            <person name="Fauchery L."/>
            <person name="Guy J."/>
            <person name="Iotti M."/>
            <person name="Le Tacon F."/>
            <person name="Lindquist E.A."/>
            <person name="Lipzen A."/>
            <person name="Malagnac F."/>
            <person name="Mello A."/>
            <person name="Molinier V."/>
            <person name="Miyauchi S."/>
            <person name="Poulain J."/>
            <person name="Riccioni C."/>
            <person name="Rubini A."/>
            <person name="Sitrit Y."/>
            <person name="Splivallo R."/>
            <person name="Traeger S."/>
            <person name="Wang M."/>
            <person name="Zifcakova L."/>
            <person name="Wipf D."/>
            <person name="Zambonelli A."/>
            <person name="Paolocci F."/>
            <person name="Nowrousian M."/>
            <person name="Ottonello S."/>
            <person name="Baldrian P."/>
            <person name="Spatafora J.W."/>
            <person name="Henrissat B."/>
            <person name="Nagy L.G."/>
            <person name="Aury J.M."/>
            <person name="Wincker P."/>
            <person name="Grigoriev I.V."/>
            <person name="Bonfante P."/>
            <person name="Martin F.M."/>
        </authorList>
    </citation>
    <scope>NUCLEOTIDE SEQUENCE [LARGE SCALE GENOMIC DNA]</scope>
    <source>
        <strain evidence="2 3">120613-1</strain>
    </source>
</reference>
<dbReference type="OrthoDB" id="10037309at2759"/>
<sequence>MSAEHIVEGLVDFFLGMAIFAGIVIGDGWLAQATFSGPSTLEFPSLPKSESLGSIEDLGEGLECKICFCKEINVRFRECAHGACATCTLEIWKSRVVQHNLLPSWFPCHLCRAQVKHLGASIRVSGGEKGDAGGGGGGGASLDSRERVTMSDVASKVSEWQRIVEWVKGLSEDWGEYVSKACQNTGPPTITRDPMDITWDDEITM</sequence>
<evidence type="ECO:0000313" key="2">
    <source>
        <dbReference type="EMBL" id="RPB01418.1"/>
    </source>
</evidence>
<dbReference type="InterPro" id="IPR013083">
    <property type="entry name" value="Znf_RING/FYVE/PHD"/>
</dbReference>
<dbReference type="InterPro" id="IPR006058">
    <property type="entry name" value="2Fe2S_fd_BS"/>
</dbReference>
<feature type="region of interest" description="Disordered" evidence="1">
    <location>
        <begin position="126"/>
        <end position="145"/>
    </location>
</feature>
<evidence type="ECO:0008006" key="4">
    <source>
        <dbReference type="Google" id="ProtNLM"/>
    </source>
</evidence>
<dbReference type="GO" id="GO:0051537">
    <property type="term" value="F:2 iron, 2 sulfur cluster binding"/>
    <property type="evidence" value="ECO:0007669"/>
    <property type="project" value="InterPro"/>
</dbReference>
<dbReference type="AlphaFoldDB" id="A0A3N4JW45"/>
<dbReference type="Gene3D" id="3.30.40.10">
    <property type="entry name" value="Zinc/RING finger domain, C3HC4 (zinc finger)"/>
    <property type="match status" value="1"/>
</dbReference>
<accession>A0A3N4JW45</accession>
<dbReference type="CDD" id="cd16449">
    <property type="entry name" value="RING-HC"/>
    <property type="match status" value="1"/>
</dbReference>
<evidence type="ECO:0000313" key="3">
    <source>
        <dbReference type="Proteomes" id="UP000276215"/>
    </source>
</evidence>
<dbReference type="Proteomes" id="UP000276215">
    <property type="component" value="Unassembled WGS sequence"/>
</dbReference>
<protein>
    <recommendedName>
        <fullName evidence="4">RING-type domain-containing protein</fullName>
    </recommendedName>
</protein>
<keyword evidence="3" id="KW-1185">Reference proteome</keyword>
<organism evidence="2 3">
    <name type="scientific">Choiromyces venosus 120613-1</name>
    <dbReference type="NCBI Taxonomy" id="1336337"/>
    <lineage>
        <taxon>Eukaryota</taxon>
        <taxon>Fungi</taxon>
        <taxon>Dikarya</taxon>
        <taxon>Ascomycota</taxon>
        <taxon>Pezizomycotina</taxon>
        <taxon>Pezizomycetes</taxon>
        <taxon>Pezizales</taxon>
        <taxon>Tuberaceae</taxon>
        <taxon>Choiromyces</taxon>
    </lineage>
</organism>
<name>A0A3N4JW45_9PEZI</name>
<evidence type="ECO:0000256" key="1">
    <source>
        <dbReference type="SAM" id="MobiDB-lite"/>
    </source>
</evidence>
<dbReference type="PROSITE" id="PS00197">
    <property type="entry name" value="2FE2S_FER_1"/>
    <property type="match status" value="1"/>
</dbReference>
<dbReference type="SUPFAM" id="SSF57850">
    <property type="entry name" value="RING/U-box"/>
    <property type="match status" value="1"/>
</dbReference>
<proteinExistence type="predicted"/>